<proteinExistence type="predicted"/>
<feature type="transmembrane region" description="Helical" evidence="1">
    <location>
        <begin position="58"/>
        <end position="77"/>
    </location>
</feature>
<accession>A0ABD5X1F2</accession>
<gene>
    <name evidence="2" type="ORF">ACFQJ7_03285</name>
</gene>
<dbReference type="AlphaFoldDB" id="A0ABD5X1F2"/>
<sequence>MTEQQPANEPTDRPDGRPLEVYEWGGALVAGLGFLFTPLVTGLPALYCTLKLQKEKPLAAIGIGSTLLATILFWGAFRFGSEATQLVTTGEIETQAVGGIVFSGLVIVPLVVMNVIILVRNWR</sequence>
<feature type="transmembrane region" description="Helical" evidence="1">
    <location>
        <begin position="24"/>
        <end position="46"/>
    </location>
</feature>
<dbReference type="RefSeq" id="WP_267638778.1">
    <property type="nucleotide sequence ID" value="NZ_JAODIY010000041.1"/>
</dbReference>
<keyword evidence="1" id="KW-0472">Membrane</keyword>
<keyword evidence="1" id="KW-1133">Transmembrane helix</keyword>
<name>A0ABD5X1F2_9EURY</name>
<comment type="caution">
    <text evidence="2">The sequence shown here is derived from an EMBL/GenBank/DDBJ whole genome shotgun (WGS) entry which is preliminary data.</text>
</comment>
<dbReference type="Proteomes" id="UP001596414">
    <property type="component" value="Unassembled WGS sequence"/>
</dbReference>
<evidence type="ECO:0000256" key="1">
    <source>
        <dbReference type="SAM" id="Phobius"/>
    </source>
</evidence>
<reference evidence="2 3" key="1">
    <citation type="journal article" date="2014" name="Int. J. Syst. Evol. Microbiol.">
        <title>Complete genome sequence of Corynebacterium casei LMG S-19264T (=DSM 44701T), isolated from a smear-ripened cheese.</title>
        <authorList>
            <consortium name="US DOE Joint Genome Institute (JGI-PGF)"/>
            <person name="Walter F."/>
            <person name="Albersmeier A."/>
            <person name="Kalinowski J."/>
            <person name="Ruckert C."/>
        </authorList>
    </citation>
    <scope>NUCLEOTIDE SEQUENCE [LARGE SCALE GENOMIC DNA]</scope>
    <source>
        <strain evidence="2 3">CGMCC 4.7215</strain>
    </source>
</reference>
<evidence type="ECO:0000313" key="3">
    <source>
        <dbReference type="Proteomes" id="UP001596414"/>
    </source>
</evidence>
<organism evidence="2 3">
    <name type="scientific">Halovenus rubra</name>
    <dbReference type="NCBI Taxonomy" id="869890"/>
    <lineage>
        <taxon>Archaea</taxon>
        <taxon>Methanobacteriati</taxon>
        <taxon>Methanobacteriota</taxon>
        <taxon>Stenosarchaea group</taxon>
        <taxon>Halobacteria</taxon>
        <taxon>Halobacteriales</taxon>
        <taxon>Haloarculaceae</taxon>
        <taxon>Halovenus</taxon>
    </lineage>
</organism>
<evidence type="ECO:0000313" key="2">
    <source>
        <dbReference type="EMBL" id="MFC7125063.1"/>
    </source>
</evidence>
<keyword evidence="1" id="KW-0812">Transmembrane</keyword>
<protein>
    <submittedName>
        <fullName evidence="2">Uncharacterized protein</fullName>
    </submittedName>
</protein>
<dbReference type="EMBL" id="JBHSZQ010000003">
    <property type="protein sequence ID" value="MFC7125063.1"/>
    <property type="molecule type" value="Genomic_DNA"/>
</dbReference>
<feature type="transmembrane region" description="Helical" evidence="1">
    <location>
        <begin position="97"/>
        <end position="119"/>
    </location>
</feature>